<feature type="compositionally biased region" description="Polar residues" evidence="1">
    <location>
        <begin position="246"/>
        <end position="256"/>
    </location>
</feature>
<dbReference type="Proteomes" id="UP000001819">
    <property type="component" value="Chromosome 3"/>
</dbReference>
<dbReference type="RefSeq" id="XP_001362033.3">
    <property type="nucleotide sequence ID" value="XM_001361996.4"/>
</dbReference>
<feature type="compositionally biased region" description="Basic and acidic residues" evidence="1">
    <location>
        <begin position="192"/>
        <end position="203"/>
    </location>
</feature>
<organism evidence="2 3">
    <name type="scientific">Drosophila pseudoobscura pseudoobscura</name>
    <name type="common">Fruit fly</name>
    <dbReference type="NCBI Taxonomy" id="46245"/>
    <lineage>
        <taxon>Eukaryota</taxon>
        <taxon>Metazoa</taxon>
        <taxon>Ecdysozoa</taxon>
        <taxon>Arthropoda</taxon>
        <taxon>Hexapoda</taxon>
        <taxon>Insecta</taxon>
        <taxon>Pterygota</taxon>
        <taxon>Neoptera</taxon>
        <taxon>Endopterygota</taxon>
        <taxon>Diptera</taxon>
        <taxon>Brachycera</taxon>
        <taxon>Muscomorpha</taxon>
        <taxon>Ephydroidea</taxon>
        <taxon>Drosophilidae</taxon>
        <taxon>Drosophila</taxon>
        <taxon>Sophophora</taxon>
    </lineage>
</organism>
<dbReference type="KEGG" id="dpo:4805673"/>
<proteinExistence type="predicted"/>
<evidence type="ECO:0000313" key="3">
    <source>
        <dbReference type="RefSeq" id="XP_001362033.3"/>
    </source>
</evidence>
<feature type="compositionally biased region" description="Pro residues" evidence="1">
    <location>
        <begin position="15"/>
        <end position="28"/>
    </location>
</feature>
<feature type="compositionally biased region" description="Polar residues" evidence="1">
    <location>
        <begin position="77"/>
        <end position="108"/>
    </location>
</feature>
<feature type="region of interest" description="Disordered" evidence="1">
    <location>
        <begin position="233"/>
        <end position="256"/>
    </location>
</feature>
<feature type="compositionally biased region" description="Low complexity" evidence="1">
    <location>
        <begin position="235"/>
        <end position="245"/>
    </location>
</feature>
<feature type="region of interest" description="Disordered" evidence="1">
    <location>
        <begin position="1"/>
        <end position="133"/>
    </location>
</feature>
<evidence type="ECO:0000313" key="2">
    <source>
        <dbReference type="Proteomes" id="UP000001819"/>
    </source>
</evidence>
<protein>
    <submittedName>
        <fullName evidence="3">Endochitinase A</fullName>
    </submittedName>
</protein>
<feature type="compositionally biased region" description="Low complexity" evidence="1">
    <location>
        <begin position="63"/>
        <end position="76"/>
    </location>
</feature>
<feature type="region of interest" description="Disordered" evidence="1">
    <location>
        <begin position="308"/>
        <end position="338"/>
    </location>
</feature>
<sequence>MSKRVSIILPGEMELPPPPPPLPPPSPLPAKLKFRSKSNLKRPSISLLKTPGTLKITSSDLPTSQSTRTTQQTTSSDLPSTISTRSLPQRTSSDLPSTVSTCTAMQMTSSGRSSSSRNYFRDPTNTTTARMKTENRIASAVGSDEQEISQSDTSQIGWLSVRTSIKNFLENTIGVLGAGSATSIIKFLSHFRGDSHNPSRDSETIPAERSGHTSPKPEYLTLFRREKADSETEDLSSVRLDLDSSTGETDFCSSSQPSVISVKTPLRVEVLPKSSRKSLARVRRRSSSNSRRNLPSFAFALVSADETINSQEEAEPKTPKDTTDPSSGTKGISEPPPSCATYDERCCCCHCVHMRRAVKQAEFLASDEGKRRLEMKMAAKDFFLDINAMSIVRERILCDLHGIGPKQPSPRVSYPLAITDARRMDAGSLALEWFVHDYSDIDHYDIYADNVLRRSIYNPQTIKTILLDIDVSTPHKLRMRPIPVQGRGSGARPEDKLVLQLREGGLDGVTAGTLCDCLKPKKTPNWECKSLVDFWTDSEFLYLPAQRTRS</sequence>
<dbReference type="InParanoid" id="A0A6I8UX89"/>
<keyword evidence="2" id="KW-1185">Reference proteome</keyword>
<reference evidence="2" key="1">
    <citation type="submission" date="2024-06" db="UniProtKB">
        <authorList>
            <consortium name="RefSeq"/>
        </authorList>
    </citation>
    <scope>NUCLEOTIDE SEQUENCE [LARGE SCALE GENOMIC DNA]</scope>
    <source>
        <strain evidence="2">MV2-25</strain>
    </source>
</reference>
<feature type="region of interest" description="Disordered" evidence="1">
    <location>
        <begin position="192"/>
        <end position="216"/>
    </location>
</feature>
<evidence type="ECO:0000256" key="1">
    <source>
        <dbReference type="SAM" id="MobiDB-lite"/>
    </source>
</evidence>
<reference evidence="3" key="2">
    <citation type="submission" date="2025-08" db="UniProtKB">
        <authorList>
            <consortium name="RefSeq"/>
        </authorList>
    </citation>
    <scope>IDENTIFICATION</scope>
    <source>
        <strain evidence="3">MV-25-SWS-2005</strain>
        <tissue evidence="3">Whole body</tissue>
    </source>
</reference>
<feature type="compositionally biased region" description="Basic and acidic residues" evidence="1">
    <location>
        <begin position="314"/>
        <end position="323"/>
    </location>
</feature>
<name>A0A6I8UX89_DROPS</name>
<dbReference type="AlphaFoldDB" id="A0A6I8UX89"/>
<gene>
    <name evidence="3" type="primary">LOC4805673</name>
</gene>
<accession>A0A6I8UX89</accession>